<dbReference type="NCBIfam" id="NF038402">
    <property type="entry name" value="TroA_like"/>
    <property type="match status" value="1"/>
</dbReference>
<dbReference type="RefSeq" id="WP_154561870.1">
    <property type="nucleotide sequence ID" value="NZ_VUMG01000001.1"/>
</dbReference>
<dbReference type="AlphaFoldDB" id="A0A7K0J5A0"/>
<gene>
    <name evidence="2" type="ORF">FYJ43_03380</name>
</gene>
<comment type="caution">
    <text evidence="2">The sequence shown here is derived from an EMBL/GenBank/DDBJ whole genome shotgun (WGS) entry which is preliminary data.</text>
</comment>
<dbReference type="SUPFAM" id="SSF53807">
    <property type="entry name" value="Helical backbone' metal receptor"/>
    <property type="match status" value="1"/>
</dbReference>
<dbReference type="EMBL" id="VUMG01000001">
    <property type="protein sequence ID" value="MSS45109.1"/>
    <property type="molecule type" value="Genomic_DNA"/>
</dbReference>
<keyword evidence="3" id="KW-1185">Reference proteome</keyword>
<evidence type="ECO:0000313" key="2">
    <source>
        <dbReference type="EMBL" id="MSS45109.1"/>
    </source>
</evidence>
<proteinExistence type="inferred from homology"/>
<accession>A0A7K0J5A0</accession>
<reference evidence="2 3" key="1">
    <citation type="submission" date="2019-08" db="EMBL/GenBank/DDBJ databases">
        <title>In-depth cultivation of the pig gut microbiome towards novel bacterial diversity and tailored functional studies.</title>
        <authorList>
            <person name="Wylensek D."/>
            <person name="Hitch T.C.A."/>
            <person name="Clavel T."/>
        </authorList>
    </citation>
    <scope>NUCLEOTIDE SEQUENCE [LARGE SCALE GENOMIC DNA]</scope>
    <source>
        <strain evidence="2 3">WCA-380-WT-3A</strain>
    </source>
</reference>
<protein>
    <submittedName>
        <fullName evidence="2">Cobalamin-binding protein</fullName>
    </submittedName>
</protein>
<dbReference type="Gene3D" id="3.40.50.1980">
    <property type="entry name" value="Nitrogenase molybdenum iron protein domain"/>
    <property type="match status" value="2"/>
</dbReference>
<dbReference type="InterPro" id="IPR054828">
    <property type="entry name" value="Vit_B12_bind_prot"/>
</dbReference>
<evidence type="ECO:0000256" key="1">
    <source>
        <dbReference type="ARBA" id="ARBA00008814"/>
    </source>
</evidence>
<name>A0A7K0J5A0_9ACTN</name>
<dbReference type="Proteomes" id="UP000466104">
    <property type="component" value="Unassembled WGS sequence"/>
</dbReference>
<organism evidence="2 3">
    <name type="scientific">Cutibacterium porci</name>
    <dbReference type="NCBI Taxonomy" id="2605781"/>
    <lineage>
        <taxon>Bacteria</taxon>
        <taxon>Bacillati</taxon>
        <taxon>Actinomycetota</taxon>
        <taxon>Actinomycetes</taxon>
        <taxon>Propionibacteriales</taxon>
        <taxon>Propionibacteriaceae</taxon>
        <taxon>Cutibacterium</taxon>
    </lineage>
</organism>
<comment type="similarity">
    <text evidence="1">Belongs to the bacterial solute-binding protein 8 family.</text>
</comment>
<evidence type="ECO:0000313" key="3">
    <source>
        <dbReference type="Proteomes" id="UP000466104"/>
    </source>
</evidence>
<dbReference type="PANTHER" id="PTHR30535:SF35">
    <property type="entry name" value="PERIPLASMIC BINDING PROTEIN"/>
    <property type="match status" value="1"/>
</dbReference>
<dbReference type="InterPro" id="IPR050902">
    <property type="entry name" value="ABC_Transporter_SBP"/>
</dbReference>
<dbReference type="PANTHER" id="PTHR30535">
    <property type="entry name" value="VITAMIN B12-BINDING PROTEIN"/>
    <property type="match status" value="1"/>
</dbReference>
<sequence>MIDDLGVEVPVAGTVQRVVSLVPSITEAIAMTCPHVLVGCTDYCIRPANLTEVVGHDVVRVRGTKNPDRAAIIDLKPDLVVANQEENREHDVTLLREAGVPVWVTRIGTVLEAVSSMKRMFEEGLGSEQPQWLRDADEEWAQPWHGAICSAVVAVWRDPWICVGKDTYIADVLKRVGVELIDLPGESRYPHAELPLITSAHPDRVILPDEPYHFGPDDVSAFPGLDVRLVDGQKLAWYGPSMVGARQYLAQALACDTAVK</sequence>